<proteinExistence type="predicted"/>
<dbReference type="RefSeq" id="WP_114941957.1">
    <property type="nucleotide sequence ID" value="NZ_BSKD01000002.1"/>
</dbReference>
<reference evidence="1 2" key="1">
    <citation type="submission" date="2019-12" db="EMBL/GenBank/DDBJ databases">
        <authorList>
            <person name="Woiski C."/>
        </authorList>
    </citation>
    <scope>NUCLEOTIDE SEQUENCE [LARGE SCALE GENOMIC DNA]</scope>
    <source>
        <strain evidence="1 2">BOE100</strain>
    </source>
</reference>
<evidence type="ECO:0000313" key="1">
    <source>
        <dbReference type="EMBL" id="KAF0256842.1"/>
    </source>
</evidence>
<evidence type="ECO:0000313" key="2">
    <source>
        <dbReference type="Proteomes" id="UP000442695"/>
    </source>
</evidence>
<organism evidence="1 2">
    <name type="scientific">Pseudomonas putida</name>
    <name type="common">Arthrobacter siderocapsulatus</name>
    <dbReference type="NCBI Taxonomy" id="303"/>
    <lineage>
        <taxon>Bacteria</taxon>
        <taxon>Pseudomonadati</taxon>
        <taxon>Pseudomonadota</taxon>
        <taxon>Gammaproteobacteria</taxon>
        <taxon>Pseudomonadales</taxon>
        <taxon>Pseudomonadaceae</taxon>
        <taxon>Pseudomonas</taxon>
    </lineage>
</organism>
<dbReference type="InterPro" id="IPR012449">
    <property type="entry name" value="Phage_F116_Orf28"/>
</dbReference>
<dbReference type="EMBL" id="WOWR01000001">
    <property type="protein sequence ID" value="KAF0256842.1"/>
    <property type="molecule type" value="Genomic_DNA"/>
</dbReference>
<dbReference type="Pfam" id="PF07867">
    <property type="entry name" value="DUF1654"/>
    <property type="match status" value="1"/>
</dbReference>
<dbReference type="Proteomes" id="UP000442695">
    <property type="component" value="Unassembled WGS sequence"/>
</dbReference>
<accession>A0A7Z9ES26</accession>
<sequence>MRSSPSFTTTTPHTYERIGHRIRDLVSDPKVQRLQCVTVRRLEDEDPTDWRRVINEIASTAGVKVEEVGNGAFHIAWNGYCDS</sequence>
<protein>
    <submittedName>
        <fullName evidence="1">DUF1654 domain-containing protein</fullName>
    </submittedName>
</protein>
<name>A0A7Z9ES26_PSEPU</name>
<dbReference type="AlphaFoldDB" id="A0A7Z9ES26"/>
<comment type="caution">
    <text evidence="1">The sequence shown here is derived from an EMBL/GenBank/DDBJ whole genome shotgun (WGS) entry which is preliminary data.</text>
</comment>
<gene>
    <name evidence="1" type="ORF">GN299_01450</name>
</gene>